<evidence type="ECO:0000259" key="1">
    <source>
        <dbReference type="Pfam" id="PF13280"/>
    </source>
</evidence>
<feature type="domain" description="WYL" evidence="1">
    <location>
        <begin position="699"/>
        <end position="760"/>
    </location>
</feature>
<protein>
    <recommendedName>
        <fullName evidence="5">Helicase XPB/Ssl2 N-terminal domain-containing protein</fullName>
    </recommendedName>
</protein>
<sequence>MTIEAFATHLSTLDEAELTGLLAARPDVLVEPAPRGFRQLAQRLDSAESVTAALEALHRDELVVSQLVAVLGPSATEPKLTEVLAAPAELTAAALARLRGLGLLWEGEGALHLTPVLTEQWAGEFGVQRPFRTIAKTALAGDLRVMAAALGITVDGLRKPELIDALDAVLADVRRLTAVVAALPHPVRAHLQSRWHGYFGGGIHFGSPAQGKANELTEQLVRAGLLLRVHGQPALAKEVAVVAWLAGAGLSLTGPPVLARPGPDRARARALAQAAAQDTLRGVAALLDAASLRPVAALKKGGVGQRERARLAAELSVPGELLALWLDLAHAAGLLDQADPGYVPTTGYPAWRSATAGERWAALAVAWFELEHAPTSREEDEGVKEEPPPLLIESRAGALRRALLTAARDGASVRAAGTEIDWYCPLHDYPPPLRQAKVDAALREAEALGIVAEDVLSELGEHLLAEDASPVPLPEERCTVVLQSDLTAVVSGQPDAATAQLLAASAVREARGAATVWRFSPDSVRAALDAGWTAEELTADLAGVSGRELPQPLAYLVHDAARRHGQVRVRHVSCCLVADEPTVTEILHTRSLRPLKLSRLAPTVLSSPRPPAEVLTALRAAGLSPVAEDAQGTVVVEPRTGHQVEACGPVPLARTALTAGELAKRLLADPAGSQGGPVVDDTTLAQLARLNSHLSEAELAILTDAVTNQHDLLITYCDKRGRRTVREIQPVEIYGKWLAAWCYLRDDEREFTIANIESVAPAGT</sequence>
<reference evidence="3 4" key="1">
    <citation type="submission" date="2021-03" db="EMBL/GenBank/DDBJ databases">
        <title>Sequencing the genomes of 1000 actinobacteria strains.</title>
        <authorList>
            <person name="Klenk H.-P."/>
        </authorList>
    </citation>
    <scope>NUCLEOTIDE SEQUENCE [LARGE SCALE GENOMIC DNA]</scope>
    <source>
        <strain evidence="3 4">DSM 44580</strain>
    </source>
</reference>
<dbReference type="PROSITE" id="PS52050">
    <property type="entry name" value="WYL"/>
    <property type="match status" value="1"/>
</dbReference>
<comment type="caution">
    <text evidence="3">The sequence shown here is derived from an EMBL/GenBank/DDBJ whole genome shotgun (WGS) entry which is preliminary data.</text>
</comment>
<keyword evidence="4" id="KW-1185">Reference proteome</keyword>
<evidence type="ECO:0000259" key="2">
    <source>
        <dbReference type="Pfam" id="PF13625"/>
    </source>
</evidence>
<gene>
    <name evidence="3" type="ORF">JOF53_003296</name>
</gene>
<dbReference type="InterPro" id="IPR032830">
    <property type="entry name" value="XPB/Ssl2_N"/>
</dbReference>
<dbReference type="RefSeq" id="WP_086780321.1">
    <property type="nucleotide sequence ID" value="NZ_JAGIOO010000001.1"/>
</dbReference>
<dbReference type="InterPro" id="IPR026881">
    <property type="entry name" value="WYL_dom"/>
</dbReference>
<dbReference type="Pfam" id="PF13280">
    <property type="entry name" value="WYL"/>
    <property type="match status" value="1"/>
</dbReference>
<evidence type="ECO:0000313" key="4">
    <source>
        <dbReference type="Proteomes" id="UP001519363"/>
    </source>
</evidence>
<dbReference type="Pfam" id="PF13625">
    <property type="entry name" value="Helicase_C_3"/>
    <property type="match status" value="1"/>
</dbReference>
<name>A0ABS5ACV7_9PSEU</name>
<proteinExistence type="predicted"/>
<organism evidence="3 4">
    <name type="scientific">Crossiella equi</name>
    <dbReference type="NCBI Taxonomy" id="130796"/>
    <lineage>
        <taxon>Bacteria</taxon>
        <taxon>Bacillati</taxon>
        <taxon>Actinomycetota</taxon>
        <taxon>Actinomycetes</taxon>
        <taxon>Pseudonocardiales</taxon>
        <taxon>Pseudonocardiaceae</taxon>
        <taxon>Crossiella</taxon>
    </lineage>
</organism>
<dbReference type="EMBL" id="JAGIOO010000001">
    <property type="protein sequence ID" value="MBP2474424.1"/>
    <property type="molecule type" value="Genomic_DNA"/>
</dbReference>
<evidence type="ECO:0008006" key="5">
    <source>
        <dbReference type="Google" id="ProtNLM"/>
    </source>
</evidence>
<dbReference type="Proteomes" id="UP001519363">
    <property type="component" value="Unassembled WGS sequence"/>
</dbReference>
<evidence type="ECO:0000313" key="3">
    <source>
        <dbReference type="EMBL" id="MBP2474424.1"/>
    </source>
</evidence>
<feature type="domain" description="Helicase XPB/Ssl2 N-terminal" evidence="2">
    <location>
        <begin position="480"/>
        <end position="601"/>
    </location>
</feature>
<accession>A0ABS5ACV7</accession>